<keyword evidence="7" id="KW-0489">Methyltransferase</keyword>
<evidence type="ECO:0000256" key="2">
    <source>
        <dbReference type="ARBA" id="ARBA00010631"/>
    </source>
</evidence>
<dbReference type="GO" id="GO:0008168">
    <property type="term" value="F:methyltransferase activity"/>
    <property type="evidence" value="ECO:0007669"/>
    <property type="project" value="UniProtKB-KW"/>
</dbReference>
<sequence length="206" mass="23869">MIFVLAFLGFAILHSILASRVVKRNIIGIFPQMRWYYRLLYNVIAVLTLAVVWFAAPVESHMLYKVEPPLQFGLHLIQIGALAGLWVSVRHAGTSSFLGLRQLRDARQGIADYDLDEPATGQLVVRGPFRYVRHPLYVFSIVILVAHPVMTLKWALFTFCCVIYFVAGSWFEERRLLARYGRTYEDYRKRVPAFIPYKRYQYTSDG</sequence>
<feature type="transmembrane region" description="Helical" evidence="6">
    <location>
        <begin position="136"/>
        <end position="167"/>
    </location>
</feature>
<dbReference type="PANTHER" id="PTHR31040">
    <property type="entry name" value="NURIM"/>
    <property type="match status" value="1"/>
</dbReference>
<evidence type="ECO:0000256" key="4">
    <source>
        <dbReference type="ARBA" id="ARBA00022989"/>
    </source>
</evidence>
<accession>A0A345UMA0</accession>
<dbReference type="GO" id="GO:0032259">
    <property type="term" value="P:methylation"/>
    <property type="evidence" value="ECO:0007669"/>
    <property type="project" value="UniProtKB-KW"/>
</dbReference>
<dbReference type="Pfam" id="PF04191">
    <property type="entry name" value="PEMT"/>
    <property type="match status" value="1"/>
</dbReference>
<comment type="subcellular location">
    <subcellularLocation>
        <location evidence="1">Endomembrane system</location>
        <topology evidence="1">Multi-pass membrane protein</topology>
    </subcellularLocation>
</comment>
<dbReference type="OrthoDB" id="9809773at2"/>
<feature type="transmembrane region" description="Helical" evidence="6">
    <location>
        <begin position="70"/>
        <end position="89"/>
    </location>
</feature>
<evidence type="ECO:0000313" key="8">
    <source>
        <dbReference type="Proteomes" id="UP000254808"/>
    </source>
</evidence>
<name>A0A345UMA0_9BACT</name>
<proteinExistence type="inferred from homology"/>
<organism evidence="7 8">
    <name type="scientific">Cyclonatronum proteinivorum</name>
    <dbReference type="NCBI Taxonomy" id="1457365"/>
    <lineage>
        <taxon>Bacteria</taxon>
        <taxon>Pseudomonadati</taxon>
        <taxon>Balneolota</taxon>
        <taxon>Balneolia</taxon>
        <taxon>Balneolales</taxon>
        <taxon>Cyclonatronaceae</taxon>
        <taxon>Cyclonatronum</taxon>
    </lineage>
</organism>
<protein>
    <submittedName>
        <fullName evidence="7">Protein-S-isoprenylcysteine O-methyltransferase Ste14</fullName>
    </submittedName>
</protein>
<evidence type="ECO:0000313" key="7">
    <source>
        <dbReference type="EMBL" id="AXJ01602.1"/>
    </source>
</evidence>
<gene>
    <name evidence="7" type="ORF">CYPRO_2360</name>
</gene>
<feature type="transmembrane region" description="Helical" evidence="6">
    <location>
        <begin position="34"/>
        <end position="58"/>
    </location>
</feature>
<keyword evidence="3 6" id="KW-0812">Transmembrane</keyword>
<dbReference type="KEGG" id="cprv:CYPRO_2360"/>
<evidence type="ECO:0000256" key="3">
    <source>
        <dbReference type="ARBA" id="ARBA00022692"/>
    </source>
</evidence>
<dbReference type="RefSeq" id="WP_114984775.1">
    <property type="nucleotide sequence ID" value="NZ_CP027806.1"/>
</dbReference>
<dbReference type="AlphaFoldDB" id="A0A345UMA0"/>
<dbReference type="Gene3D" id="1.20.120.1630">
    <property type="match status" value="1"/>
</dbReference>
<dbReference type="InterPro" id="IPR007318">
    <property type="entry name" value="Phopholipid_MeTrfase"/>
</dbReference>
<evidence type="ECO:0000256" key="6">
    <source>
        <dbReference type="SAM" id="Phobius"/>
    </source>
</evidence>
<evidence type="ECO:0000256" key="1">
    <source>
        <dbReference type="ARBA" id="ARBA00004127"/>
    </source>
</evidence>
<reference evidence="7 8" key="1">
    <citation type="submission" date="2018-03" db="EMBL/GenBank/DDBJ databases">
        <title>Phenotypic and genomic properties of Cyclonatronum proteinivorum gen. nov., sp. nov., a haloalkaliphilic bacteroidete from soda lakes possessing Na+-translocating rhodopsin.</title>
        <authorList>
            <person name="Toshchakov S.V."/>
            <person name="Korzhenkov A."/>
            <person name="Samarov N.I."/>
            <person name="Kublanov I.V."/>
            <person name="Muntyan M.S."/>
            <person name="Sorokin D.Y."/>
        </authorList>
    </citation>
    <scope>NUCLEOTIDE SEQUENCE [LARGE SCALE GENOMIC DNA]</scope>
    <source>
        <strain evidence="7 8">Omega</strain>
    </source>
</reference>
<dbReference type="InterPro" id="IPR033580">
    <property type="entry name" value="Nurim-like"/>
</dbReference>
<keyword evidence="8" id="KW-1185">Reference proteome</keyword>
<comment type="similarity">
    <text evidence="2">Belongs to the nurim family.</text>
</comment>
<keyword evidence="4 6" id="KW-1133">Transmembrane helix</keyword>
<dbReference type="GO" id="GO:0012505">
    <property type="term" value="C:endomembrane system"/>
    <property type="evidence" value="ECO:0007669"/>
    <property type="project" value="UniProtKB-SubCell"/>
</dbReference>
<dbReference type="Proteomes" id="UP000254808">
    <property type="component" value="Chromosome"/>
</dbReference>
<keyword evidence="5 6" id="KW-0472">Membrane</keyword>
<dbReference type="PANTHER" id="PTHR31040:SF1">
    <property type="entry name" value="NURIM"/>
    <property type="match status" value="1"/>
</dbReference>
<keyword evidence="7" id="KW-0808">Transferase</keyword>
<evidence type="ECO:0000256" key="5">
    <source>
        <dbReference type="ARBA" id="ARBA00023136"/>
    </source>
</evidence>
<dbReference type="EMBL" id="CP027806">
    <property type="protein sequence ID" value="AXJ01602.1"/>
    <property type="molecule type" value="Genomic_DNA"/>
</dbReference>